<proteinExistence type="predicted"/>
<evidence type="ECO:0000313" key="1">
    <source>
        <dbReference type="EMBL" id="QNQ90688.1"/>
    </source>
</evidence>
<dbReference type="EMBL" id="CP046884">
    <property type="protein sequence ID" value="QNQ90688.1"/>
    <property type="molecule type" value="Genomic_DNA"/>
</dbReference>
<name>A0A7H0SQ63_9CORY</name>
<gene>
    <name evidence="1" type="ORF">GP475_08600</name>
</gene>
<evidence type="ECO:0000313" key="2">
    <source>
        <dbReference type="Proteomes" id="UP000516320"/>
    </source>
</evidence>
<keyword evidence="2" id="KW-1185">Reference proteome</keyword>
<dbReference type="Proteomes" id="UP000516320">
    <property type="component" value="Chromosome"/>
</dbReference>
<reference evidence="1 2" key="1">
    <citation type="submission" date="2019-12" db="EMBL/GenBank/DDBJ databases">
        <title>Corynebacterium sp. nov., isolated from feces of the Anser Albifrons in China.</title>
        <authorList>
            <person name="Liu Q."/>
        </authorList>
    </citation>
    <scope>NUCLEOTIDE SEQUENCE [LARGE SCALE GENOMIC DNA]</scope>
    <source>
        <strain evidence="1 2">4H37-19</strain>
    </source>
</reference>
<protein>
    <submittedName>
        <fullName evidence="1">Uncharacterized protein</fullName>
    </submittedName>
</protein>
<sequence>MSFPIYDDDGVEFWLSEDCAHYCGIGASTWSSYVSRGQAPALQGHLNRNCALWNVDEVKAWHASRPRSNA</sequence>
<organism evidence="1 2">
    <name type="scientific">Corynebacterium poyangense</name>
    <dbReference type="NCBI Taxonomy" id="2684405"/>
    <lineage>
        <taxon>Bacteria</taxon>
        <taxon>Bacillati</taxon>
        <taxon>Actinomycetota</taxon>
        <taxon>Actinomycetes</taxon>
        <taxon>Mycobacteriales</taxon>
        <taxon>Corynebacteriaceae</taxon>
        <taxon>Corynebacterium</taxon>
    </lineage>
</organism>
<dbReference type="RefSeq" id="WP_187974002.1">
    <property type="nucleotide sequence ID" value="NZ_CP046884.1"/>
</dbReference>
<dbReference type="AlphaFoldDB" id="A0A7H0SQ63"/>
<dbReference type="KEGG" id="cpoy:GP475_08600"/>
<accession>A0A7H0SQ63</accession>